<dbReference type="EMBL" id="MTJN01000002">
    <property type="protein sequence ID" value="OOV05720.1"/>
    <property type="molecule type" value="Genomic_DNA"/>
</dbReference>
<feature type="domain" description="Nucleotidyltransferase-like" evidence="1">
    <location>
        <begin position="112"/>
        <end position="309"/>
    </location>
</feature>
<reference evidence="2 3" key="1">
    <citation type="submission" date="2017-01" db="EMBL/GenBank/DDBJ databases">
        <title>Genome sequencing of Rhodoferax fermentans JCM 7819.</title>
        <authorList>
            <person name="Kim Y.J."/>
            <person name="Farh M.E.-A."/>
            <person name="Yang D.-C."/>
        </authorList>
    </citation>
    <scope>NUCLEOTIDE SEQUENCE [LARGE SCALE GENOMIC DNA]</scope>
    <source>
        <strain evidence="2 3">JCM 7819</strain>
    </source>
</reference>
<dbReference type="InterPro" id="IPR058575">
    <property type="entry name" value="NTP_transf_8_dom"/>
</dbReference>
<comment type="caution">
    <text evidence="2">The sequence shown here is derived from an EMBL/GenBank/DDBJ whole genome shotgun (WGS) entry which is preliminary data.</text>
</comment>
<dbReference type="Pfam" id="PF12281">
    <property type="entry name" value="NTP_transf_8"/>
    <property type="match status" value="1"/>
</dbReference>
<evidence type="ECO:0000313" key="2">
    <source>
        <dbReference type="EMBL" id="OOV05720.1"/>
    </source>
</evidence>
<organism evidence="2 3">
    <name type="scientific">Rhodoferax fermentans</name>
    <dbReference type="NCBI Taxonomy" id="28066"/>
    <lineage>
        <taxon>Bacteria</taxon>
        <taxon>Pseudomonadati</taxon>
        <taxon>Pseudomonadota</taxon>
        <taxon>Betaproteobacteria</taxon>
        <taxon>Burkholderiales</taxon>
        <taxon>Comamonadaceae</taxon>
        <taxon>Rhodoferax</taxon>
    </lineage>
</organism>
<name>A0A1T1ANL0_RHOFE</name>
<accession>A0A1T1ANL0</accession>
<protein>
    <recommendedName>
        <fullName evidence="1">Nucleotidyltransferase-like domain-containing protein</fullName>
    </recommendedName>
</protein>
<proteinExistence type="predicted"/>
<dbReference type="RefSeq" id="WP_078363502.1">
    <property type="nucleotide sequence ID" value="NZ_MTJN01000002.1"/>
</dbReference>
<evidence type="ECO:0000313" key="3">
    <source>
        <dbReference type="Proteomes" id="UP000190750"/>
    </source>
</evidence>
<dbReference type="OrthoDB" id="6142474at2"/>
<sequence length="316" mass="35246">MRFLPISDNTARQAIDSANIWSEYLNALDAAKPYSGGMYWKKEGAYEYLVKTLAGNKQQRLGARSLESEHIYAAFHARKKTTTERLSCLAAALDEAQRLNKAVRAGRTPEIVVKLLNALREAGLEKHFRVVGTHALYAYECAAGVRIVASTVATQDVNLLWDASRRVEFLVDPQRDAGSVLALLQRVDPSFQRRDDELNNKSAINAKGFEVEFLRVESEAGDTHPFQFSNTEGDLRHVQARSEAVLAQSALFSQPVISATGKMATMRTIDPQTFVEFKRWTSGLESREVTQRRRDALQADAVQELLVAKMLASNIS</sequence>
<evidence type="ECO:0000259" key="1">
    <source>
        <dbReference type="Pfam" id="PF12281"/>
    </source>
</evidence>
<keyword evidence="3" id="KW-1185">Reference proteome</keyword>
<dbReference type="Proteomes" id="UP000190750">
    <property type="component" value="Unassembled WGS sequence"/>
</dbReference>
<dbReference type="AlphaFoldDB" id="A0A1T1ANL0"/>
<gene>
    <name evidence="2" type="ORF">RF819_02490</name>
</gene>